<reference evidence="1 2" key="1">
    <citation type="submission" date="2018-10" db="EMBL/GenBank/DDBJ databases">
        <title>Transmission dynamics of multidrug resistant bacteria on intensive care unit surfaces.</title>
        <authorList>
            <person name="D'Souza A.W."/>
            <person name="Potter R.F."/>
            <person name="Wallace M."/>
            <person name="Shupe A."/>
            <person name="Patel S."/>
            <person name="Sun S."/>
            <person name="Gul D."/>
            <person name="Kwon J.H."/>
            <person name="Andleeb S."/>
            <person name="Burnham C.-A.D."/>
            <person name="Dantas G."/>
        </authorList>
    </citation>
    <scope>NUCLEOTIDE SEQUENCE [LARGE SCALE GENOMIC DNA]</scope>
    <source>
        <strain evidence="1 2">PX_177</strain>
    </source>
</reference>
<dbReference type="OrthoDB" id="196483at2"/>
<protein>
    <submittedName>
        <fullName evidence="1">YkgJ family cysteine cluster protein</fullName>
    </submittedName>
</protein>
<dbReference type="RefSeq" id="WP_003300645.1">
    <property type="nucleotide sequence ID" value="NZ_RHQL01000002.1"/>
</dbReference>
<dbReference type="Proteomes" id="UP000276506">
    <property type="component" value="Unassembled WGS sequence"/>
</dbReference>
<dbReference type="GeneID" id="99797571"/>
<comment type="caution">
    <text evidence="1">The sequence shown here is derived from an EMBL/GenBank/DDBJ whole genome shotgun (WGS) entry which is preliminary data.</text>
</comment>
<accession>A0A098FQJ0</accession>
<dbReference type="InterPro" id="IPR005358">
    <property type="entry name" value="Puta_zinc/iron-chelating_dom"/>
</dbReference>
<sequence>MSIDNPCLTCGACCAYFRVSFYFGECVSAGGAVPDQLTVQVSPFHVAMLGTESKPARCVGLLGDVGCGVRCSMYEQRSSTCREFEASWENGEHNAHCDAARAAHGLPPLVPPLQPQLSPDRVA</sequence>
<evidence type="ECO:0000313" key="1">
    <source>
        <dbReference type="EMBL" id="RRV12876.1"/>
    </source>
</evidence>
<organism evidence="1 2">
    <name type="scientific">Stutzerimonas xanthomarina</name>
    <dbReference type="NCBI Taxonomy" id="271420"/>
    <lineage>
        <taxon>Bacteria</taxon>
        <taxon>Pseudomonadati</taxon>
        <taxon>Pseudomonadota</taxon>
        <taxon>Gammaproteobacteria</taxon>
        <taxon>Pseudomonadales</taxon>
        <taxon>Pseudomonadaceae</taxon>
        <taxon>Stutzerimonas</taxon>
    </lineage>
</organism>
<proteinExistence type="predicted"/>
<dbReference type="STRING" id="271420.SAMN05216535_1996"/>
<dbReference type="AlphaFoldDB" id="A0A098FQJ0"/>
<gene>
    <name evidence="1" type="ORF">EGJ28_04420</name>
</gene>
<evidence type="ECO:0000313" key="2">
    <source>
        <dbReference type="Proteomes" id="UP000276506"/>
    </source>
</evidence>
<dbReference type="EMBL" id="RHQL01000002">
    <property type="protein sequence ID" value="RRV12876.1"/>
    <property type="molecule type" value="Genomic_DNA"/>
</dbReference>
<name>A0A098FQJ0_9GAMM</name>
<dbReference type="Pfam" id="PF03692">
    <property type="entry name" value="CxxCxxCC"/>
    <property type="match status" value="1"/>
</dbReference>